<dbReference type="Pfam" id="PF16868">
    <property type="entry name" value="NMT1_3"/>
    <property type="match status" value="1"/>
</dbReference>
<dbReference type="InterPro" id="IPR011852">
    <property type="entry name" value="TRAP_TAXI"/>
</dbReference>
<organism evidence="2 3">
    <name type="scientific">Acetomicrobium hydrogeniformans ATCC BAA-1850</name>
    <dbReference type="NCBI Taxonomy" id="592015"/>
    <lineage>
        <taxon>Bacteria</taxon>
        <taxon>Thermotogati</taxon>
        <taxon>Synergistota</taxon>
        <taxon>Synergistia</taxon>
        <taxon>Synergistales</taxon>
        <taxon>Acetomicrobiaceae</taxon>
        <taxon>Acetomicrobium</taxon>
    </lineage>
</organism>
<evidence type="ECO:0000313" key="2">
    <source>
        <dbReference type="EMBL" id="KRT35978.1"/>
    </source>
</evidence>
<dbReference type="PANTHER" id="PTHR42941">
    <property type="entry name" value="SLL1037 PROTEIN"/>
    <property type="match status" value="1"/>
</dbReference>
<dbReference type="PANTHER" id="PTHR42941:SF1">
    <property type="entry name" value="SLL1037 PROTEIN"/>
    <property type="match status" value="1"/>
</dbReference>
<protein>
    <submittedName>
        <fullName evidence="2">TRAP transporter solute receptor, TAXI family</fullName>
    </submittedName>
</protein>
<dbReference type="STRING" id="592015.HMPREF1705_03240"/>
<keyword evidence="3" id="KW-1185">Reference proteome</keyword>
<reference evidence="3" key="1">
    <citation type="submission" date="2012-09" db="EMBL/GenBank/DDBJ databases">
        <authorList>
            <person name="Weinstock G."/>
            <person name="Sodergren E."/>
            <person name="Clifton S."/>
            <person name="Fulton L."/>
            <person name="Fulton B."/>
            <person name="Courtney L."/>
            <person name="Fronick C."/>
            <person name="Harrison M."/>
            <person name="Strong C."/>
            <person name="Farmer C."/>
            <person name="Delehaunty K."/>
            <person name="Markovic C."/>
            <person name="Hall O."/>
            <person name="Minx P."/>
            <person name="Tomlinson C."/>
            <person name="Mitreva M."/>
            <person name="Nelson J."/>
            <person name="Hou S."/>
            <person name="Wollam A."/>
            <person name="Pepin K.H."/>
            <person name="Johnson M."/>
            <person name="Bhonagiri V."/>
            <person name="Nash W.E."/>
            <person name="Suruliraj S."/>
            <person name="Warren W."/>
            <person name="Chinwalla A."/>
            <person name="Mardis E.R."/>
            <person name="Wilson R.K."/>
        </authorList>
    </citation>
    <scope>NUCLEOTIDE SEQUENCE [LARGE SCALE GENOMIC DNA]</scope>
    <source>
        <strain evidence="3">OS1</strain>
    </source>
</reference>
<dbReference type="SUPFAM" id="SSF53850">
    <property type="entry name" value="Periplasmic binding protein-like II"/>
    <property type="match status" value="1"/>
</dbReference>
<comment type="caution">
    <text evidence="2">The sequence shown here is derived from an EMBL/GenBank/DDBJ whole genome shotgun (WGS) entry which is preliminary data.</text>
</comment>
<dbReference type="Gene3D" id="3.40.190.10">
    <property type="entry name" value="Periplasmic binding protein-like II"/>
    <property type="match status" value="2"/>
</dbReference>
<feature type="signal peptide" evidence="1">
    <location>
        <begin position="1"/>
        <end position="24"/>
    </location>
</feature>
<dbReference type="AlphaFoldDB" id="A0A0T5XCC2"/>
<dbReference type="CDD" id="cd13567">
    <property type="entry name" value="PBP2_TtGluBP"/>
    <property type="match status" value="1"/>
</dbReference>
<evidence type="ECO:0000256" key="1">
    <source>
        <dbReference type="SAM" id="SignalP"/>
    </source>
</evidence>
<dbReference type="NCBIfam" id="TIGR02122">
    <property type="entry name" value="TRAP_TAXI"/>
    <property type="match status" value="1"/>
</dbReference>
<evidence type="ECO:0000313" key="3">
    <source>
        <dbReference type="Proteomes" id="UP000005273"/>
    </source>
</evidence>
<sequence length="320" mass="34953">MRIRKVLLMALVVGLVFSVGTAQAKTFVSIATGGTGGTYYPIGGGIADVVSRYAEDIQATAETGNAAVANLNLLGTHSIEFAFVQNDTAWWAARGEIMFKNAFPNIRAIATLYPETNHLVVMKKANIKSIYDLKGKRVSVGAPGSGTEADMRCLLDIAGIKYDDMKVDFLDFNNTVDRMKDGQLDAGFVVGGYPVAAIMDLATTHDVDLVSFDDDFLAKLQEKYPFYIKDTIPAGTYKGIDRDVQTPAVMAMLAVDADVPEEVVYQFTKALWEHIDDVQRVHAKAQLITLETAFDGLSVPLHDGAIRYYKEIGLKIPEVK</sequence>
<gene>
    <name evidence="2" type="ORF">HMPREF1705_03240</name>
</gene>
<keyword evidence="2" id="KW-0675">Receptor</keyword>
<dbReference type="OrthoDB" id="9776669at2"/>
<dbReference type="eggNOG" id="COG2358">
    <property type="taxonomic scope" value="Bacteria"/>
</dbReference>
<name>A0A0T5XCC2_9BACT</name>
<accession>A0A0T5XCC2</accession>
<feature type="chain" id="PRO_5006666484" evidence="1">
    <location>
        <begin position="25"/>
        <end position="320"/>
    </location>
</feature>
<keyword evidence="1" id="KW-0732">Signal</keyword>
<proteinExistence type="predicted"/>
<dbReference type="RefSeq" id="WP_057940881.1">
    <property type="nucleotide sequence ID" value="NZ_ACJX03000001.1"/>
</dbReference>
<dbReference type="Proteomes" id="UP000005273">
    <property type="component" value="Unassembled WGS sequence"/>
</dbReference>
<dbReference type="EMBL" id="ACJX03000001">
    <property type="protein sequence ID" value="KRT35978.1"/>
    <property type="molecule type" value="Genomic_DNA"/>
</dbReference>